<comment type="subunit">
    <text evidence="4 13">Monomer.</text>
</comment>
<gene>
    <name evidence="13" type="primary">pgk</name>
    <name evidence="17" type="ORF">ISQ19_05565</name>
</gene>
<comment type="similarity">
    <text evidence="3 13 16">Belongs to the phosphoglycerate kinase family.</text>
</comment>
<feature type="binding site" evidence="13 15">
    <location>
        <begin position="358"/>
        <end position="361"/>
    </location>
    <ligand>
        <name>ATP</name>
        <dbReference type="ChEBI" id="CHEBI:30616"/>
    </ligand>
</feature>
<evidence type="ECO:0000256" key="8">
    <source>
        <dbReference type="ARBA" id="ARBA00022679"/>
    </source>
</evidence>
<evidence type="ECO:0000256" key="15">
    <source>
        <dbReference type="PIRSR" id="PIRSR000724-2"/>
    </source>
</evidence>
<keyword evidence="12 13" id="KW-0324">Glycolysis</keyword>
<dbReference type="InterPro" id="IPR015824">
    <property type="entry name" value="Phosphoglycerate_kinase_N"/>
</dbReference>
<dbReference type="EMBL" id="JADHOK010000077">
    <property type="protein sequence ID" value="MBL6762147.1"/>
    <property type="molecule type" value="Genomic_DNA"/>
</dbReference>
<sequence>MSGFKTLDQLTEDIDVGGIVLIRADLNVPLDDAGAVRDATRLQRLLPSLKKLSEAGYRIGVLSHFGRPKGQRVDTMSLAPVAEALAVLLGQPVSFADDCIGAAAQNALTALREGSICVLENTRFHAGEEADDADFAAALAAPAAAYVNDAFSAAHRAHASTHGITKHLPTYCGLAMQAELDALNAALGAPERPVVAVVGGAKISTKLDLLGNLSSRVDTLVIGGGMANTFLAAQGHSVGTSLCEDAMLDTARAIMVEAEKQGCTILLPRDAAIAPAFAAGQKAEMVSAEAIPDDMMILDAGPDAVRDICVAFDSAKTLIWNGPLGAFEIEPFDAATNSAAQHAAALTRKGQLTSVAGGGDTVAALNHAGAGEDFSYVSTAGGAFLEWLEGKTLPGVAALTA</sequence>
<dbReference type="InterPro" id="IPR001576">
    <property type="entry name" value="Phosphoglycerate_kinase"/>
</dbReference>
<evidence type="ECO:0000256" key="10">
    <source>
        <dbReference type="ARBA" id="ARBA00022777"/>
    </source>
</evidence>
<dbReference type="GO" id="GO:0043531">
    <property type="term" value="F:ADP binding"/>
    <property type="evidence" value="ECO:0007669"/>
    <property type="project" value="TreeGrafter"/>
</dbReference>
<dbReference type="Proteomes" id="UP000785783">
    <property type="component" value="Unassembled WGS sequence"/>
</dbReference>
<dbReference type="GO" id="GO:0006094">
    <property type="term" value="P:gluconeogenesis"/>
    <property type="evidence" value="ECO:0007669"/>
    <property type="project" value="TreeGrafter"/>
</dbReference>
<evidence type="ECO:0000256" key="12">
    <source>
        <dbReference type="ARBA" id="ARBA00023152"/>
    </source>
</evidence>
<comment type="caution">
    <text evidence="17">The sequence shown here is derived from an EMBL/GenBank/DDBJ whole genome shotgun (WGS) entry which is preliminary data.</text>
</comment>
<dbReference type="HAMAP" id="MF_00145">
    <property type="entry name" value="Phosphoglyc_kinase"/>
    <property type="match status" value="1"/>
</dbReference>
<comment type="caution">
    <text evidence="13">Lacks conserved residue(s) required for the propagation of feature annotation.</text>
</comment>
<comment type="subcellular location">
    <subcellularLocation>
        <location evidence="13">Cytoplasm</location>
    </subcellularLocation>
</comment>
<dbReference type="GO" id="GO:0005524">
    <property type="term" value="F:ATP binding"/>
    <property type="evidence" value="ECO:0007669"/>
    <property type="project" value="UniProtKB-KW"/>
</dbReference>
<evidence type="ECO:0000313" key="18">
    <source>
        <dbReference type="Proteomes" id="UP000785783"/>
    </source>
</evidence>
<evidence type="ECO:0000256" key="16">
    <source>
        <dbReference type="RuleBase" id="RU000532"/>
    </source>
</evidence>
<protein>
    <recommendedName>
        <fullName evidence="6 13">Phosphoglycerate kinase</fullName>
        <ecNumber evidence="5 13">2.7.2.3</ecNumber>
    </recommendedName>
</protein>
<dbReference type="PANTHER" id="PTHR11406">
    <property type="entry name" value="PHOSPHOGLYCERATE KINASE"/>
    <property type="match status" value="1"/>
</dbReference>
<evidence type="ECO:0000256" key="5">
    <source>
        <dbReference type="ARBA" id="ARBA00013061"/>
    </source>
</evidence>
<reference evidence="17" key="1">
    <citation type="submission" date="2020-10" db="EMBL/GenBank/DDBJ databases">
        <title>Microbiome of the Black Sea water column analyzed by genome centric metagenomics.</title>
        <authorList>
            <person name="Cabello-Yeves P.J."/>
            <person name="Callieri C."/>
            <person name="Picazo A."/>
            <person name="Mehrshad M."/>
            <person name="Haro-Moreno J.M."/>
            <person name="Roda-Garcia J."/>
            <person name="Dzembekova N."/>
            <person name="Slabakova V."/>
            <person name="Slabakova N."/>
            <person name="Moncheva S."/>
            <person name="Rodriguez-Valera F."/>
        </authorList>
    </citation>
    <scope>NUCLEOTIDE SEQUENCE</scope>
    <source>
        <strain evidence="17">BS307-5m-G5</strain>
    </source>
</reference>
<comment type="catalytic activity">
    <reaction evidence="1 13 16">
        <text>(2R)-3-phosphoglycerate + ATP = (2R)-3-phospho-glyceroyl phosphate + ADP</text>
        <dbReference type="Rhea" id="RHEA:14801"/>
        <dbReference type="ChEBI" id="CHEBI:30616"/>
        <dbReference type="ChEBI" id="CHEBI:57604"/>
        <dbReference type="ChEBI" id="CHEBI:58272"/>
        <dbReference type="ChEBI" id="CHEBI:456216"/>
        <dbReference type="EC" id="2.7.2.3"/>
    </reaction>
</comment>
<dbReference type="Pfam" id="PF00162">
    <property type="entry name" value="PGK"/>
    <property type="match status" value="1"/>
</dbReference>
<dbReference type="FunFam" id="3.40.50.1260:FF:000006">
    <property type="entry name" value="Phosphoglycerate kinase"/>
    <property type="match status" value="1"/>
</dbReference>
<dbReference type="PANTHER" id="PTHR11406:SF23">
    <property type="entry name" value="PHOSPHOGLYCERATE KINASE 1, CHLOROPLASTIC-RELATED"/>
    <property type="match status" value="1"/>
</dbReference>
<proteinExistence type="inferred from homology"/>
<feature type="binding site" evidence="13">
    <location>
        <position position="41"/>
    </location>
    <ligand>
        <name>substrate</name>
    </ligand>
</feature>
<dbReference type="PRINTS" id="PR00477">
    <property type="entry name" value="PHGLYCKINASE"/>
</dbReference>
<dbReference type="Gene3D" id="3.40.50.1260">
    <property type="entry name" value="Phosphoglycerate kinase, N-terminal domain"/>
    <property type="match status" value="2"/>
</dbReference>
<name>A0A937L5R0_9PROT</name>
<evidence type="ECO:0000256" key="14">
    <source>
        <dbReference type="PIRSR" id="PIRSR000724-1"/>
    </source>
</evidence>
<keyword evidence="7 13" id="KW-0963">Cytoplasm</keyword>
<dbReference type="InterPro" id="IPR036043">
    <property type="entry name" value="Phosphoglycerate_kinase_sf"/>
</dbReference>
<comment type="pathway">
    <text evidence="2 13">Carbohydrate degradation; glycolysis; pyruvate from D-glyceraldehyde 3-phosphate: step 2/5.</text>
</comment>
<feature type="binding site" evidence="14">
    <location>
        <position position="123"/>
    </location>
    <ligand>
        <name>(2R)-3-phosphoglycerate</name>
        <dbReference type="ChEBI" id="CHEBI:58272"/>
    </ligand>
</feature>
<evidence type="ECO:0000256" key="6">
    <source>
        <dbReference type="ARBA" id="ARBA00016471"/>
    </source>
</evidence>
<evidence type="ECO:0000256" key="7">
    <source>
        <dbReference type="ARBA" id="ARBA00022490"/>
    </source>
</evidence>
<feature type="binding site" evidence="13">
    <location>
        <position position="156"/>
    </location>
    <ligand>
        <name>substrate</name>
    </ligand>
</feature>
<evidence type="ECO:0000256" key="9">
    <source>
        <dbReference type="ARBA" id="ARBA00022741"/>
    </source>
</evidence>
<dbReference type="PIRSF" id="PIRSF000724">
    <property type="entry name" value="Pgk"/>
    <property type="match status" value="1"/>
</dbReference>
<feature type="binding site" evidence="13">
    <location>
        <position position="123"/>
    </location>
    <ligand>
        <name>substrate</name>
    </ligand>
</feature>
<feature type="binding site" evidence="13 15">
    <location>
        <position position="328"/>
    </location>
    <ligand>
        <name>ATP</name>
        <dbReference type="ChEBI" id="CHEBI:30616"/>
    </ligand>
</feature>
<evidence type="ECO:0000256" key="4">
    <source>
        <dbReference type="ARBA" id="ARBA00011245"/>
    </source>
</evidence>
<feature type="binding site" evidence="14">
    <location>
        <position position="41"/>
    </location>
    <ligand>
        <name>(2R)-3-phosphoglycerate</name>
        <dbReference type="ChEBI" id="CHEBI:58272"/>
    </ligand>
</feature>
<accession>A0A937L5R0</accession>
<dbReference type="GO" id="GO:0004618">
    <property type="term" value="F:phosphoglycerate kinase activity"/>
    <property type="evidence" value="ECO:0007669"/>
    <property type="project" value="UniProtKB-UniRule"/>
</dbReference>
<keyword evidence="8 13" id="KW-0808">Transferase</keyword>
<evidence type="ECO:0000256" key="13">
    <source>
        <dbReference type="HAMAP-Rule" id="MF_00145"/>
    </source>
</evidence>
<dbReference type="GO" id="GO:0005829">
    <property type="term" value="C:cytosol"/>
    <property type="evidence" value="ECO:0007669"/>
    <property type="project" value="TreeGrafter"/>
</dbReference>
<keyword evidence="11 13" id="KW-0067">ATP-binding</keyword>
<feature type="binding site" evidence="13 14">
    <location>
        <begin position="25"/>
        <end position="27"/>
    </location>
    <ligand>
        <name>substrate</name>
    </ligand>
</feature>
<dbReference type="GO" id="GO:0006096">
    <property type="term" value="P:glycolytic process"/>
    <property type="evidence" value="ECO:0007669"/>
    <property type="project" value="UniProtKB-UniRule"/>
</dbReference>
<evidence type="ECO:0000256" key="2">
    <source>
        <dbReference type="ARBA" id="ARBA00004838"/>
    </source>
</evidence>
<keyword evidence="9 13" id="KW-0547">Nucleotide-binding</keyword>
<dbReference type="EC" id="2.7.2.3" evidence="5 13"/>
<feature type="binding site" evidence="14">
    <location>
        <position position="156"/>
    </location>
    <ligand>
        <name>(2R)-3-phosphoglycerate</name>
        <dbReference type="ChEBI" id="CHEBI:58272"/>
    </ligand>
</feature>
<dbReference type="SUPFAM" id="SSF53748">
    <property type="entry name" value="Phosphoglycerate kinase"/>
    <property type="match status" value="1"/>
</dbReference>
<evidence type="ECO:0000313" key="17">
    <source>
        <dbReference type="EMBL" id="MBL6762147.1"/>
    </source>
</evidence>
<dbReference type="AlphaFoldDB" id="A0A937L5R0"/>
<keyword evidence="10 13" id="KW-0418">Kinase</keyword>
<organism evidence="17 18">
    <name type="scientific">PS1 clade bacterium</name>
    <dbReference type="NCBI Taxonomy" id="2175152"/>
    <lineage>
        <taxon>Bacteria</taxon>
        <taxon>Pseudomonadati</taxon>
        <taxon>Pseudomonadota</taxon>
        <taxon>Alphaproteobacteria</taxon>
        <taxon>PS1 clade</taxon>
    </lineage>
</organism>
<feature type="binding site" evidence="13 14">
    <location>
        <begin position="64"/>
        <end position="67"/>
    </location>
    <ligand>
        <name>substrate</name>
    </ligand>
</feature>
<evidence type="ECO:0000256" key="11">
    <source>
        <dbReference type="ARBA" id="ARBA00022840"/>
    </source>
</evidence>
<evidence type="ECO:0000256" key="3">
    <source>
        <dbReference type="ARBA" id="ARBA00008982"/>
    </source>
</evidence>
<dbReference type="FunFam" id="3.40.50.1260:FF:000031">
    <property type="entry name" value="Phosphoglycerate kinase 1"/>
    <property type="match status" value="1"/>
</dbReference>
<feature type="binding site" evidence="13 15">
    <location>
        <position position="206"/>
    </location>
    <ligand>
        <name>ATP</name>
        <dbReference type="ChEBI" id="CHEBI:30616"/>
    </ligand>
</feature>
<evidence type="ECO:0000256" key="1">
    <source>
        <dbReference type="ARBA" id="ARBA00000642"/>
    </source>
</evidence>